<sequence length="200" mass="22393">MGRRPKEQPPIEPEPTPEPISPIRRRRRAEAAAASVKLPLEEVLTEARLLRYADARSWKLGEEYLAAGAVVLMKADTERVTAAIRGTQPYTASLSVTTRGNLLYDCSCPYHQDDGAFCKHLVALGLAYVRRNAVEEVAVPKGSTMDTIQKHLETCTKEQLITLLMAQSLENEPLRRHLLWLAKPTSEPARPRLVFKPARD</sequence>
<dbReference type="PROSITE" id="PS50966">
    <property type="entry name" value="ZF_SWIM"/>
    <property type="match status" value="1"/>
</dbReference>
<dbReference type="EMBL" id="JACHGW010000008">
    <property type="protein sequence ID" value="MBB6053664.1"/>
    <property type="molecule type" value="Genomic_DNA"/>
</dbReference>
<evidence type="ECO:0000313" key="5">
    <source>
        <dbReference type="Proteomes" id="UP000520814"/>
    </source>
</evidence>
<dbReference type="Proteomes" id="UP000520814">
    <property type="component" value="Unassembled WGS sequence"/>
</dbReference>
<feature type="domain" description="SWIM-type" evidence="3">
    <location>
        <begin position="90"/>
        <end position="129"/>
    </location>
</feature>
<keyword evidence="5" id="KW-1185">Reference proteome</keyword>
<evidence type="ECO:0000256" key="1">
    <source>
        <dbReference type="PROSITE-ProRule" id="PRU00325"/>
    </source>
</evidence>
<name>A0A7W9SWT9_ARMRO</name>
<feature type="compositionally biased region" description="Pro residues" evidence="2">
    <location>
        <begin position="10"/>
        <end position="20"/>
    </location>
</feature>
<comment type="caution">
    <text evidence="4">The sequence shown here is derived from an EMBL/GenBank/DDBJ whole genome shotgun (WGS) entry which is preliminary data.</text>
</comment>
<keyword evidence="1" id="KW-0862">Zinc</keyword>
<dbReference type="RefSeq" id="WP_184203757.1">
    <property type="nucleotide sequence ID" value="NZ_JACHGW010000008.1"/>
</dbReference>
<evidence type="ECO:0000313" key="4">
    <source>
        <dbReference type="EMBL" id="MBB6053664.1"/>
    </source>
</evidence>
<feature type="region of interest" description="Disordered" evidence="2">
    <location>
        <begin position="1"/>
        <end position="26"/>
    </location>
</feature>
<keyword evidence="1" id="KW-0863">Zinc-finger</keyword>
<accession>A0A7W9SWT9</accession>
<keyword evidence="1" id="KW-0479">Metal-binding</keyword>
<evidence type="ECO:0000259" key="3">
    <source>
        <dbReference type="PROSITE" id="PS50966"/>
    </source>
</evidence>
<reference evidence="4 5" key="1">
    <citation type="submission" date="2020-08" db="EMBL/GenBank/DDBJ databases">
        <title>Genomic Encyclopedia of Type Strains, Phase IV (KMG-IV): sequencing the most valuable type-strain genomes for metagenomic binning, comparative biology and taxonomic classification.</title>
        <authorList>
            <person name="Goeker M."/>
        </authorList>
    </citation>
    <scope>NUCLEOTIDE SEQUENCE [LARGE SCALE GENOMIC DNA]</scope>
    <source>
        <strain evidence="4 5">DSM 23562</strain>
    </source>
</reference>
<dbReference type="GO" id="GO:0008270">
    <property type="term" value="F:zinc ion binding"/>
    <property type="evidence" value="ECO:0007669"/>
    <property type="project" value="UniProtKB-KW"/>
</dbReference>
<organism evidence="4 5">
    <name type="scientific">Armatimonas rosea</name>
    <dbReference type="NCBI Taxonomy" id="685828"/>
    <lineage>
        <taxon>Bacteria</taxon>
        <taxon>Bacillati</taxon>
        <taxon>Armatimonadota</taxon>
        <taxon>Armatimonadia</taxon>
        <taxon>Armatimonadales</taxon>
        <taxon>Armatimonadaceae</taxon>
        <taxon>Armatimonas</taxon>
    </lineage>
</organism>
<protein>
    <submittedName>
        <fullName evidence="4">Putative Zn finger protein</fullName>
    </submittedName>
</protein>
<dbReference type="InterPro" id="IPR007527">
    <property type="entry name" value="Znf_SWIM"/>
</dbReference>
<evidence type="ECO:0000256" key="2">
    <source>
        <dbReference type="SAM" id="MobiDB-lite"/>
    </source>
</evidence>
<gene>
    <name evidence="4" type="ORF">HNQ39_005506</name>
</gene>
<dbReference type="AlphaFoldDB" id="A0A7W9SWT9"/>
<proteinExistence type="predicted"/>